<comment type="subunit">
    <text evidence="4">Monomer.</text>
</comment>
<accession>A0A4Q7PBW1</accession>
<dbReference type="GO" id="GO:0016020">
    <property type="term" value="C:membrane"/>
    <property type="evidence" value="ECO:0007669"/>
    <property type="project" value="TreeGrafter"/>
</dbReference>
<name>A0A4Q7PBW1_9BACT</name>
<evidence type="ECO:0000256" key="3">
    <source>
        <dbReference type="ARBA" id="ARBA00022917"/>
    </source>
</evidence>
<keyword evidence="9" id="KW-1185">Reference proteome</keyword>
<gene>
    <name evidence="4" type="primary">infC</name>
    <name evidence="8" type="ORF">BC751_3377</name>
</gene>
<sequence>MKGKTPLRPRQEEPYRVNDKIRAREVRVVGDYVEGGNAVLSLSQALKLAEENDLDLVEISPNANPPVCKVIDYAKFKYEQKKKQKEIKANASKTVVKEIRFGPNTDDHDFNFKLKHAINFLKEGAKVKAYVHFVGRSIVFKERGEMLLLRFAQELEEYAQVEQLPKLEGKRMFLFLAPKSSKK</sequence>
<dbReference type="PANTHER" id="PTHR10938">
    <property type="entry name" value="TRANSLATION INITIATION FACTOR IF-3"/>
    <property type="match status" value="1"/>
</dbReference>
<dbReference type="FunFam" id="3.10.20.80:FF:000001">
    <property type="entry name" value="Translation initiation factor IF-3"/>
    <property type="match status" value="1"/>
</dbReference>
<dbReference type="HAMAP" id="MF_00080">
    <property type="entry name" value="IF_3"/>
    <property type="match status" value="1"/>
</dbReference>
<feature type="domain" description="Translation initiation factor 3 N-terminal" evidence="7">
    <location>
        <begin position="17"/>
        <end position="86"/>
    </location>
</feature>
<protein>
    <recommendedName>
        <fullName evidence="4 5">Translation initiation factor IF-3</fullName>
    </recommendedName>
</protein>
<dbReference type="Gene3D" id="3.10.20.80">
    <property type="entry name" value="Translation initiation factor 3 (IF-3), N-terminal domain"/>
    <property type="match status" value="1"/>
</dbReference>
<proteinExistence type="inferred from homology"/>
<keyword evidence="2 4" id="KW-0396">Initiation factor</keyword>
<dbReference type="InterPro" id="IPR019815">
    <property type="entry name" value="Translation_initiation_fac_3_C"/>
</dbReference>
<dbReference type="EMBL" id="SGXG01000001">
    <property type="protein sequence ID" value="RZS97751.1"/>
    <property type="molecule type" value="Genomic_DNA"/>
</dbReference>
<comment type="similarity">
    <text evidence="1 4">Belongs to the IF-3 family.</text>
</comment>
<dbReference type="Pfam" id="PF05198">
    <property type="entry name" value="IF3_N"/>
    <property type="match status" value="1"/>
</dbReference>
<evidence type="ECO:0000313" key="8">
    <source>
        <dbReference type="EMBL" id="RZS97751.1"/>
    </source>
</evidence>
<dbReference type="OrthoDB" id="9806014at2"/>
<evidence type="ECO:0000256" key="5">
    <source>
        <dbReference type="NCBIfam" id="TIGR00168"/>
    </source>
</evidence>
<keyword evidence="3 4" id="KW-0648">Protein biosynthesis</keyword>
<dbReference type="Proteomes" id="UP000292209">
    <property type="component" value="Unassembled WGS sequence"/>
</dbReference>
<dbReference type="GO" id="GO:0043022">
    <property type="term" value="F:ribosome binding"/>
    <property type="evidence" value="ECO:0007669"/>
    <property type="project" value="UniProtKB-ARBA"/>
</dbReference>
<dbReference type="InterPro" id="IPR019814">
    <property type="entry name" value="Translation_initiation_fac_3_N"/>
</dbReference>
<feature type="domain" description="Translation initiation factor 3 C-terminal" evidence="6">
    <location>
        <begin position="95"/>
        <end position="179"/>
    </location>
</feature>
<evidence type="ECO:0000256" key="4">
    <source>
        <dbReference type="HAMAP-Rule" id="MF_00080"/>
    </source>
</evidence>
<keyword evidence="4" id="KW-0963">Cytoplasm</keyword>
<evidence type="ECO:0000256" key="2">
    <source>
        <dbReference type="ARBA" id="ARBA00022540"/>
    </source>
</evidence>
<comment type="function">
    <text evidence="4">IF-3 binds to the 30S ribosomal subunit and shifts the equilibrium between 70S ribosomes and their 50S and 30S subunits in favor of the free subunits, thus enhancing the availability of 30S subunits on which protein synthesis initiation begins.</text>
</comment>
<evidence type="ECO:0000259" key="6">
    <source>
        <dbReference type="Pfam" id="PF00707"/>
    </source>
</evidence>
<dbReference type="Gene3D" id="3.30.110.10">
    <property type="entry name" value="Translation initiation factor 3 (IF-3), C-terminal domain"/>
    <property type="match status" value="1"/>
</dbReference>
<organism evidence="8 9">
    <name type="scientific">Cecembia calidifontis</name>
    <dbReference type="NCBI Taxonomy" id="1187080"/>
    <lineage>
        <taxon>Bacteria</taxon>
        <taxon>Pseudomonadati</taxon>
        <taxon>Bacteroidota</taxon>
        <taxon>Cytophagia</taxon>
        <taxon>Cytophagales</taxon>
        <taxon>Cyclobacteriaceae</taxon>
        <taxon>Cecembia</taxon>
    </lineage>
</organism>
<dbReference type="InterPro" id="IPR036788">
    <property type="entry name" value="T_IF-3_C_sf"/>
</dbReference>
<dbReference type="PANTHER" id="PTHR10938:SF0">
    <property type="entry name" value="TRANSLATION INITIATION FACTOR IF-3, MITOCHONDRIAL"/>
    <property type="match status" value="1"/>
</dbReference>
<dbReference type="GO" id="GO:0005829">
    <property type="term" value="C:cytosol"/>
    <property type="evidence" value="ECO:0007669"/>
    <property type="project" value="TreeGrafter"/>
</dbReference>
<dbReference type="Pfam" id="PF00707">
    <property type="entry name" value="IF3_C"/>
    <property type="match status" value="1"/>
</dbReference>
<evidence type="ECO:0000256" key="1">
    <source>
        <dbReference type="ARBA" id="ARBA00005439"/>
    </source>
</evidence>
<comment type="subcellular location">
    <subcellularLocation>
        <location evidence="4">Cytoplasm</location>
    </subcellularLocation>
</comment>
<dbReference type="GO" id="GO:0032790">
    <property type="term" value="P:ribosome disassembly"/>
    <property type="evidence" value="ECO:0007669"/>
    <property type="project" value="TreeGrafter"/>
</dbReference>
<dbReference type="GO" id="GO:0003743">
    <property type="term" value="F:translation initiation factor activity"/>
    <property type="evidence" value="ECO:0007669"/>
    <property type="project" value="UniProtKB-UniRule"/>
</dbReference>
<dbReference type="FunFam" id="3.30.110.10:FF:000001">
    <property type="entry name" value="Translation initiation factor IF-3"/>
    <property type="match status" value="1"/>
</dbReference>
<dbReference type="InterPro" id="IPR001288">
    <property type="entry name" value="Translation_initiation_fac_3"/>
</dbReference>
<dbReference type="InterPro" id="IPR036787">
    <property type="entry name" value="T_IF-3_N_sf"/>
</dbReference>
<reference evidence="8 9" key="1">
    <citation type="submission" date="2019-02" db="EMBL/GenBank/DDBJ databases">
        <title>Genomic Encyclopedia of Archaeal and Bacterial Type Strains, Phase II (KMG-II): from individual species to whole genera.</title>
        <authorList>
            <person name="Goeker M."/>
        </authorList>
    </citation>
    <scope>NUCLEOTIDE SEQUENCE [LARGE SCALE GENOMIC DNA]</scope>
    <source>
        <strain evidence="8 9">DSM 21411</strain>
    </source>
</reference>
<evidence type="ECO:0000313" key="9">
    <source>
        <dbReference type="Proteomes" id="UP000292209"/>
    </source>
</evidence>
<dbReference type="NCBIfam" id="TIGR00168">
    <property type="entry name" value="infC"/>
    <property type="match status" value="1"/>
</dbReference>
<dbReference type="RefSeq" id="WP_130276594.1">
    <property type="nucleotide sequence ID" value="NZ_SGXG01000001.1"/>
</dbReference>
<evidence type="ECO:0000259" key="7">
    <source>
        <dbReference type="Pfam" id="PF05198"/>
    </source>
</evidence>
<dbReference type="AlphaFoldDB" id="A0A4Q7PBW1"/>
<dbReference type="SUPFAM" id="SSF54364">
    <property type="entry name" value="Translation initiation factor IF3, N-terminal domain"/>
    <property type="match status" value="1"/>
</dbReference>
<dbReference type="SUPFAM" id="SSF55200">
    <property type="entry name" value="Translation initiation factor IF3, C-terminal domain"/>
    <property type="match status" value="1"/>
</dbReference>
<comment type="caution">
    <text evidence="8">The sequence shown here is derived from an EMBL/GenBank/DDBJ whole genome shotgun (WGS) entry which is preliminary data.</text>
</comment>